<evidence type="ECO:0000313" key="4">
    <source>
        <dbReference type="Proteomes" id="UP000006620"/>
    </source>
</evidence>
<dbReference type="AlphaFoldDB" id="F8FEX3"/>
<dbReference type="Pfam" id="PF01047">
    <property type="entry name" value="MarR"/>
    <property type="match status" value="1"/>
</dbReference>
<dbReference type="PANTHER" id="PTHR33164">
    <property type="entry name" value="TRANSCRIPTIONAL REGULATOR, MARR FAMILY"/>
    <property type="match status" value="1"/>
</dbReference>
<name>F8FEX3_PAEMK</name>
<keyword evidence="1" id="KW-0238">DNA-binding</keyword>
<dbReference type="SMART" id="SM00347">
    <property type="entry name" value="HTH_MARR"/>
    <property type="match status" value="1"/>
</dbReference>
<dbReference type="Proteomes" id="UP000006620">
    <property type="component" value="Chromosome"/>
</dbReference>
<reference evidence="4" key="1">
    <citation type="submission" date="2011-06" db="EMBL/GenBank/DDBJ databases">
        <title>Complete genome sequence of Paenibacillus mucilaginosus KNP414.</title>
        <authorList>
            <person name="Wang J."/>
            <person name="Hu S."/>
            <person name="Hu X."/>
            <person name="Zhang B."/>
            <person name="Dong D."/>
            <person name="Zhang S."/>
            <person name="Zhao K."/>
            <person name="Wu D."/>
        </authorList>
    </citation>
    <scope>NUCLEOTIDE SEQUENCE [LARGE SCALE GENOMIC DNA]</scope>
    <source>
        <strain evidence="4">KNP414</strain>
    </source>
</reference>
<gene>
    <name evidence="3" type="ordered locus">KNP414_07722</name>
</gene>
<feature type="domain" description="HTH marR-type" evidence="2">
    <location>
        <begin position="4"/>
        <end position="135"/>
    </location>
</feature>
<protein>
    <submittedName>
        <fullName evidence="3">Putative transcriptional regulator</fullName>
    </submittedName>
</protein>
<sequence length="146" mass="17133">MELEGRFFRMIRELTARMHAVRSERLKEIGLTLPQMLVMIQVYQEPKTIGGIVEAVQLSYSTVSGIVDRLERDGWVERVGDLQDRRVIWIHKTKRLEEAKERYKLFEEHAYGELLSGLSPEELDMVSESVNLILNQMEKKVEEKKE</sequence>
<dbReference type="GO" id="GO:0003700">
    <property type="term" value="F:DNA-binding transcription factor activity"/>
    <property type="evidence" value="ECO:0007669"/>
    <property type="project" value="InterPro"/>
</dbReference>
<evidence type="ECO:0000313" key="3">
    <source>
        <dbReference type="EMBL" id="AEI46208.1"/>
    </source>
</evidence>
<dbReference type="Gene3D" id="1.10.10.10">
    <property type="entry name" value="Winged helix-like DNA-binding domain superfamily/Winged helix DNA-binding domain"/>
    <property type="match status" value="1"/>
</dbReference>
<dbReference type="PANTHER" id="PTHR33164:SF89">
    <property type="entry name" value="MARR FAMILY REGULATORY PROTEIN"/>
    <property type="match status" value="1"/>
</dbReference>
<dbReference type="PRINTS" id="PR00598">
    <property type="entry name" value="HTHMARR"/>
</dbReference>
<organism evidence="3 4">
    <name type="scientific">Paenibacillus mucilaginosus (strain KNP414)</name>
    <dbReference type="NCBI Taxonomy" id="1036673"/>
    <lineage>
        <taxon>Bacteria</taxon>
        <taxon>Bacillati</taxon>
        <taxon>Bacillota</taxon>
        <taxon>Bacilli</taxon>
        <taxon>Bacillales</taxon>
        <taxon>Paenibacillaceae</taxon>
        <taxon>Paenibacillus</taxon>
    </lineage>
</organism>
<dbReference type="RefSeq" id="WP_013921355.1">
    <property type="nucleotide sequence ID" value="NC_015690.1"/>
</dbReference>
<dbReference type="InterPro" id="IPR039422">
    <property type="entry name" value="MarR/SlyA-like"/>
</dbReference>
<dbReference type="HOGENOM" id="CLU_083287_27_7_9"/>
<dbReference type="EMBL" id="CP002869">
    <property type="protein sequence ID" value="AEI46208.1"/>
    <property type="molecule type" value="Genomic_DNA"/>
</dbReference>
<dbReference type="GO" id="GO:0006950">
    <property type="term" value="P:response to stress"/>
    <property type="evidence" value="ECO:0007669"/>
    <property type="project" value="TreeGrafter"/>
</dbReference>
<dbReference type="KEGG" id="pms:KNP414_07722"/>
<reference evidence="3 4" key="2">
    <citation type="journal article" date="2013" name="Genome Announc.">
        <title>Genome Sequence of Growth-Improving Paenibacillus mucilaginosus Strain KNP414.</title>
        <authorList>
            <person name="Lu J.J."/>
            <person name="Wang J.F."/>
            <person name="Hu X.F."/>
        </authorList>
    </citation>
    <scope>NUCLEOTIDE SEQUENCE [LARGE SCALE GENOMIC DNA]</scope>
    <source>
        <strain evidence="3 4">KNP414</strain>
    </source>
</reference>
<dbReference type="GO" id="GO:0003677">
    <property type="term" value="F:DNA binding"/>
    <property type="evidence" value="ECO:0007669"/>
    <property type="project" value="UniProtKB-KW"/>
</dbReference>
<dbReference type="InterPro" id="IPR000835">
    <property type="entry name" value="HTH_MarR-typ"/>
</dbReference>
<accession>F8FEX3</accession>
<dbReference type="PROSITE" id="PS50995">
    <property type="entry name" value="HTH_MARR_2"/>
    <property type="match status" value="1"/>
</dbReference>
<dbReference type="InterPro" id="IPR036390">
    <property type="entry name" value="WH_DNA-bd_sf"/>
</dbReference>
<dbReference type="PATRIC" id="fig|1036673.3.peg.7199"/>
<evidence type="ECO:0000256" key="1">
    <source>
        <dbReference type="ARBA" id="ARBA00023125"/>
    </source>
</evidence>
<evidence type="ECO:0000259" key="2">
    <source>
        <dbReference type="PROSITE" id="PS50995"/>
    </source>
</evidence>
<dbReference type="SUPFAM" id="SSF46785">
    <property type="entry name" value="Winged helix' DNA-binding domain"/>
    <property type="match status" value="1"/>
</dbReference>
<proteinExistence type="predicted"/>
<dbReference type="InterPro" id="IPR036388">
    <property type="entry name" value="WH-like_DNA-bd_sf"/>
</dbReference>